<dbReference type="InterPro" id="IPR026444">
    <property type="entry name" value="Secre_tail"/>
</dbReference>
<proteinExistence type="predicted"/>
<evidence type="ECO:0000313" key="3">
    <source>
        <dbReference type="EMBL" id="MST85636.1"/>
    </source>
</evidence>
<protein>
    <submittedName>
        <fullName evidence="3">T9SS type A sorting domain-containing protein</fullName>
    </submittedName>
</protein>
<keyword evidence="1" id="KW-0732">Signal</keyword>
<organism evidence="3 4">
    <name type="scientific">Hallella mizrahii</name>
    <dbReference type="NCBI Taxonomy" id="2606637"/>
    <lineage>
        <taxon>Bacteria</taxon>
        <taxon>Pseudomonadati</taxon>
        <taxon>Bacteroidota</taxon>
        <taxon>Bacteroidia</taxon>
        <taxon>Bacteroidales</taxon>
        <taxon>Prevotellaceae</taxon>
        <taxon>Hallella</taxon>
    </lineage>
</organism>
<dbReference type="NCBIfam" id="TIGR04183">
    <property type="entry name" value="Por_Secre_tail"/>
    <property type="match status" value="1"/>
</dbReference>
<feature type="domain" description="Secretion system C-terminal sorting" evidence="2">
    <location>
        <begin position="75"/>
        <end position="147"/>
    </location>
</feature>
<dbReference type="Pfam" id="PF18962">
    <property type="entry name" value="Por_Secre_tail"/>
    <property type="match status" value="1"/>
</dbReference>
<accession>A0A7K0KI71</accession>
<name>A0A7K0KI71_9BACT</name>
<dbReference type="AlphaFoldDB" id="A0A7K0KI71"/>
<evidence type="ECO:0000256" key="1">
    <source>
        <dbReference type="SAM" id="SignalP"/>
    </source>
</evidence>
<sequence>MIRMNMRKFHLLFYLTLLPIVSSAQDRIGYSYDAAGNRVKREIVMPVPKAMAKQQTFAADGQTFTDMLRDHTVKIYPNPTEGGLQVSISGLTGTDKCSLGVYTSQGAQVLTENARTGHVDINISNQPAGVYLLRITINNHSTTWKIIKK</sequence>
<reference evidence="3 4" key="1">
    <citation type="submission" date="2019-08" db="EMBL/GenBank/DDBJ databases">
        <title>In-depth cultivation of the pig gut microbiome towards novel bacterial diversity and tailored functional studies.</title>
        <authorList>
            <person name="Wylensek D."/>
            <person name="Hitch T.C.A."/>
            <person name="Clavel T."/>
        </authorList>
    </citation>
    <scope>NUCLEOTIDE SEQUENCE [LARGE SCALE GENOMIC DNA]</scope>
    <source>
        <strain evidence="3 4">LKV-178-WT-2A</strain>
    </source>
</reference>
<evidence type="ECO:0000259" key="2">
    <source>
        <dbReference type="Pfam" id="PF18962"/>
    </source>
</evidence>
<dbReference type="EMBL" id="VUNG01000045">
    <property type="protein sequence ID" value="MST85636.1"/>
    <property type="molecule type" value="Genomic_DNA"/>
</dbReference>
<evidence type="ECO:0000313" key="4">
    <source>
        <dbReference type="Proteomes" id="UP000438914"/>
    </source>
</evidence>
<comment type="caution">
    <text evidence="3">The sequence shown here is derived from an EMBL/GenBank/DDBJ whole genome shotgun (WGS) entry which is preliminary data.</text>
</comment>
<feature type="chain" id="PRO_5029633257" evidence="1">
    <location>
        <begin position="25"/>
        <end position="149"/>
    </location>
</feature>
<dbReference type="Proteomes" id="UP000438914">
    <property type="component" value="Unassembled WGS sequence"/>
</dbReference>
<gene>
    <name evidence="3" type="ORF">FYJ73_13350</name>
</gene>
<feature type="signal peptide" evidence="1">
    <location>
        <begin position="1"/>
        <end position="24"/>
    </location>
</feature>
<keyword evidence="4" id="KW-1185">Reference proteome</keyword>